<proteinExistence type="predicted"/>
<dbReference type="EMBL" id="NKCI01000001">
    <property type="protein sequence ID" value="RSL73888.1"/>
    <property type="molecule type" value="Genomic_DNA"/>
</dbReference>
<feature type="compositionally biased region" description="Polar residues" evidence="1">
    <location>
        <begin position="59"/>
        <end position="97"/>
    </location>
</feature>
<feature type="compositionally biased region" description="Basic and acidic residues" evidence="1">
    <location>
        <begin position="46"/>
        <end position="55"/>
    </location>
</feature>
<dbReference type="Proteomes" id="UP000288168">
    <property type="component" value="Unassembled WGS sequence"/>
</dbReference>
<sequence length="183" mass="20449">MSPPSKDPQDPNPASPRYATHDEPSTTDEISQLRMPDASDELGSDATHDAPESRPPELPQSSTDAAQTGSQSTSVPADTSNSPSNEDQATNENQSQQLEHGRVIIELEFDMSFLDRFDPLTRYDVAAINRQMRLNEMRILAFWKLGFRTQDLTFDQDTLLYSAHGVTEAELQAKIEQIQARRS</sequence>
<name>A0A428R8Q3_9HYPO</name>
<keyword evidence="3" id="KW-1185">Reference proteome</keyword>
<comment type="caution">
    <text evidence="2">The sequence shown here is derived from an EMBL/GenBank/DDBJ whole genome shotgun (WGS) entry which is preliminary data.</text>
</comment>
<gene>
    <name evidence="2" type="ORF">CEP54_000295</name>
</gene>
<protein>
    <submittedName>
        <fullName evidence="2">Uncharacterized protein</fullName>
    </submittedName>
</protein>
<evidence type="ECO:0000256" key="1">
    <source>
        <dbReference type="SAM" id="MobiDB-lite"/>
    </source>
</evidence>
<reference evidence="2 3" key="1">
    <citation type="submission" date="2017-06" db="EMBL/GenBank/DDBJ databases">
        <title>Comparative genomic analysis of Ambrosia Fusariam Clade fungi.</title>
        <authorList>
            <person name="Stajich J.E."/>
            <person name="Carrillo J."/>
            <person name="Kijimoto T."/>
            <person name="Eskalen A."/>
            <person name="O'Donnell K."/>
            <person name="Kasson M."/>
        </authorList>
    </citation>
    <scope>NUCLEOTIDE SEQUENCE [LARGE SCALE GENOMIC DNA]</scope>
    <source>
        <strain evidence="2 3">NRRL62584</strain>
    </source>
</reference>
<evidence type="ECO:0000313" key="3">
    <source>
        <dbReference type="Proteomes" id="UP000288168"/>
    </source>
</evidence>
<feature type="compositionally biased region" description="Pro residues" evidence="1">
    <location>
        <begin position="1"/>
        <end position="14"/>
    </location>
</feature>
<feature type="region of interest" description="Disordered" evidence="1">
    <location>
        <begin position="1"/>
        <end position="97"/>
    </location>
</feature>
<dbReference type="AlphaFoldDB" id="A0A428R8Q3"/>
<accession>A0A428R8Q3</accession>
<evidence type="ECO:0000313" key="2">
    <source>
        <dbReference type="EMBL" id="RSL73888.1"/>
    </source>
</evidence>
<organism evidence="2 3">
    <name type="scientific">Fusarium duplospermum</name>
    <dbReference type="NCBI Taxonomy" id="1325734"/>
    <lineage>
        <taxon>Eukaryota</taxon>
        <taxon>Fungi</taxon>
        <taxon>Dikarya</taxon>
        <taxon>Ascomycota</taxon>
        <taxon>Pezizomycotina</taxon>
        <taxon>Sordariomycetes</taxon>
        <taxon>Hypocreomycetidae</taxon>
        <taxon>Hypocreales</taxon>
        <taxon>Nectriaceae</taxon>
        <taxon>Fusarium</taxon>
        <taxon>Fusarium solani species complex</taxon>
    </lineage>
</organism>
<dbReference type="OrthoDB" id="10640698at2759"/>